<dbReference type="AlphaFoldDB" id="A0A166X5U2"/>
<dbReference type="SUPFAM" id="SSF48452">
    <property type="entry name" value="TPR-like"/>
    <property type="match status" value="2"/>
</dbReference>
<feature type="repeat" description="TPR" evidence="3">
    <location>
        <begin position="760"/>
        <end position="793"/>
    </location>
</feature>
<dbReference type="GO" id="GO:0006368">
    <property type="term" value="P:transcription elongation by RNA polymerase II"/>
    <property type="evidence" value="ECO:0007669"/>
    <property type="project" value="TreeGrafter"/>
</dbReference>
<dbReference type="PANTHER" id="PTHR14027:SF2">
    <property type="entry name" value="RNA POLYMERASE-ASSOCIATED PROTEIN CTR9 HOMOLOG"/>
    <property type="match status" value="1"/>
</dbReference>
<dbReference type="Proteomes" id="UP000076532">
    <property type="component" value="Unassembled WGS sequence"/>
</dbReference>
<protein>
    <submittedName>
        <fullName evidence="5">RNA polymerase II-associated protein</fullName>
    </submittedName>
</protein>
<organism evidence="5 6">
    <name type="scientific">Athelia psychrophila</name>
    <dbReference type="NCBI Taxonomy" id="1759441"/>
    <lineage>
        <taxon>Eukaryota</taxon>
        <taxon>Fungi</taxon>
        <taxon>Dikarya</taxon>
        <taxon>Basidiomycota</taxon>
        <taxon>Agaricomycotina</taxon>
        <taxon>Agaricomycetes</taxon>
        <taxon>Agaricomycetidae</taxon>
        <taxon>Atheliales</taxon>
        <taxon>Atheliaceae</taxon>
        <taxon>Athelia</taxon>
    </lineage>
</organism>
<evidence type="ECO:0000256" key="3">
    <source>
        <dbReference type="PROSITE-ProRule" id="PRU00339"/>
    </source>
</evidence>
<feature type="region of interest" description="Disordered" evidence="4">
    <location>
        <begin position="975"/>
        <end position="1090"/>
    </location>
</feature>
<evidence type="ECO:0000313" key="6">
    <source>
        <dbReference type="Proteomes" id="UP000076532"/>
    </source>
</evidence>
<dbReference type="Pfam" id="PF14559">
    <property type="entry name" value="TPR_19"/>
    <property type="match status" value="1"/>
</dbReference>
<dbReference type="GO" id="GO:0016593">
    <property type="term" value="C:Cdc73/Paf1 complex"/>
    <property type="evidence" value="ECO:0007669"/>
    <property type="project" value="TreeGrafter"/>
</dbReference>
<dbReference type="SMART" id="SM00028">
    <property type="entry name" value="TPR"/>
    <property type="match status" value="11"/>
</dbReference>
<dbReference type="EMBL" id="KV417480">
    <property type="protein sequence ID" value="KZP34449.1"/>
    <property type="molecule type" value="Genomic_DNA"/>
</dbReference>
<dbReference type="InterPro" id="IPR011990">
    <property type="entry name" value="TPR-like_helical_dom_sf"/>
</dbReference>
<dbReference type="OrthoDB" id="343875at2759"/>
<evidence type="ECO:0000256" key="4">
    <source>
        <dbReference type="SAM" id="MobiDB-lite"/>
    </source>
</evidence>
<dbReference type="GO" id="GO:0006355">
    <property type="term" value="P:regulation of DNA-templated transcription"/>
    <property type="evidence" value="ECO:0007669"/>
    <property type="project" value="InterPro"/>
</dbReference>
<accession>A0A166X5U2</accession>
<feature type="compositionally biased region" description="Basic residues" evidence="4">
    <location>
        <begin position="1047"/>
        <end position="1056"/>
    </location>
</feature>
<dbReference type="PANTHER" id="PTHR14027">
    <property type="entry name" value="RNA POLYMERASE-ASSOCIATED PROTEIN CTR9"/>
    <property type="match status" value="1"/>
</dbReference>
<feature type="repeat" description="TPR" evidence="3">
    <location>
        <begin position="554"/>
        <end position="587"/>
    </location>
</feature>
<feature type="compositionally biased region" description="Basic and acidic residues" evidence="4">
    <location>
        <begin position="937"/>
        <end position="955"/>
    </location>
</feature>
<evidence type="ECO:0000256" key="1">
    <source>
        <dbReference type="ARBA" id="ARBA00022737"/>
    </source>
</evidence>
<feature type="compositionally biased region" description="Acidic residues" evidence="4">
    <location>
        <begin position="1081"/>
        <end position="1090"/>
    </location>
</feature>
<dbReference type="PROSITE" id="PS50005">
    <property type="entry name" value="TPR"/>
    <property type="match status" value="2"/>
</dbReference>
<keyword evidence="6" id="KW-1185">Reference proteome</keyword>
<keyword evidence="1" id="KW-0677">Repeat</keyword>
<keyword evidence="2 3" id="KW-0802">TPR repeat</keyword>
<sequence length="1090" mass="121423">MEYAREPSPPPSAGRSVDIELGGQEVITIDLDNLDPNPEDVLDLLKEGQCKIWVWTKLAGEYWRRGYLGAAEKIAQQAIDSFTSNHTTSSLPPIYALLANIQIAHARKAPKLLLTGARQDILTGEKSKEEYYKDSAQLINTGERAAYGGPDTSNTLTFLTRGIQQLATRSMDDALRSFEGVLAEKPTNIIALLGKARILYARRQYLPALKMFQLVLSYNPRCLPDPRIGIGLCLWALDHKVQAKAAWERSLEVNPGEWPAQLLLGLEAVNASKSDDLTEDEMAHAFLSGTKLIEKAFNANQKSAAAANALCELFLRKGNHKRALKLAERTIQFADTLTVLTEGYLRAGRVSHTEGSLGEATKHYTAAAAGQPKHVLAAIGLAQLQMQNDEMAAAIHTLDTLLQPPNPQKSLEATVMLASLRAHPRPGISTADATQERVKARDLFERVMKSIEAEESRPSSHGLSKSTRRISEDIDMYAQISQLWQGESLDRMGRALKEALRISEAGDSVDPRLLNNLGALYHIDGKLGESRELYERALTSAAGLGPEAGETMSTSMLYNLARVYEDGGEDDKAKDAYEKLLSRHPEYADAKIRQAQMLSNMSRHNEAHDLIKQALAAQNSNLNLRAFYTHFLIETNLPKVAKDFVFATLKDHDKHDVYSLCAAGWIMYQQARESRDSTPKGSEERRKNFRRSAEFYEKALTLDPLCAVAAQGLAIVTAEDALGTLSGGIQPSGDEAQRRLTNARDALDVFAKVRESINDGSVYSNMGHCYYARDEFDRAIESYESASTRFYDGHNVPVLLCLCRSWYAKANKDQSFAAMNTSLKYAQTALHLQPNDKAILYNIAMIEQKAAELLFAVNPAKRTLKDMQRAIDQAGHAQRLFAALASDKSPQVPYSRDIADQRRKYGESMLRKADEHLATQTQFENEAQAKLSSARQKRQEDRDRQEAKEAERVEELRQQAETLAEQRRVAREQALEWTINAKGESDDEKEKKVRRGSKKEKKVEGGSGDEAGEPKKRRRGKAKKGGDDEPTEDQALFSDQEDGDKPAKKRGPKKRVIREDDDEDAANGPRKKQFKSKEVLSDTDEDEEMS</sequence>
<proteinExistence type="predicted"/>
<dbReference type="Gene3D" id="1.25.40.10">
    <property type="entry name" value="Tetratricopeptide repeat domain"/>
    <property type="match status" value="4"/>
</dbReference>
<dbReference type="Pfam" id="PF13424">
    <property type="entry name" value="TPR_12"/>
    <property type="match status" value="1"/>
</dbReference>
<reference evidence="5 6" key="1">
    <citation type="journal article" date="2016" name="Mol. Biol. Evol.">
        <title>Comparative Genomics of Early-Diverging Mushroom-Forming Fungi Provides Insights into the Origins of Lignocellulose Decay Capabilities.</title>
        <authorList>
            <person name="Nagy L.G."/>
            <person name="Riley R."/>
            <person name="Tritt A."/>
            <person name="Adam C."/>
            <person name="Daum C."/>
            <person name="Floudas D."/>
            <person name="Sun H."/>
            <person name="Yadav J.S."/>
            <person name="Pangilinan J."/>
            <person name="Larsson K.H."/>
            <person name="Matsuura K."/>
            <person name="Barry K."/>
            <person name="Labutti K."/>
            <person name="Kuo R."/>
            <person name="Ohm R.A."/>
            <person name="Bhattacharya S.S."/>
            <person name="Shirouzu T."/>
            <person name="Yoshinaga Y."/>
            <person name="Martin F.M."/>
            <person name="Grigoriev I.V."/>
            <person name="Hibbett D.S."/>
        </authorList>
    </citation>
    <scope>NUCLEOTIDE SEQUENCE [LARGE SCALE GENOMIC DNA]</scope>
    <source>
        <strain evidence="5 6">CBS 109695</strain>
    </source>
</reference>
<gene>
    <name evidence="5" type="ORF">FIBSPDRAFT_772097</name>
</gene>
<evidence type="ECO:0000256" key="2">
    <source>
        <dbReference type="ARBA" id="ARBA00022803"/>
    </source>
</evidence>
<feature type="compositionally biased region" description="Polar residues" evidence="4">
    <location>
        <begin position="922"/>
        <end position="934"/>
    </location>
</feature>
<dbReference type="STRING" id="436010.A0A166X5U2"/>
<dbReference type="GO" id="GO:0000993">
    <property type="term" value="F:RNA polymerase II complex binding"/>
    <property type="evidence" value="ECO:0007669"/>
    <property type="project" value="TreeGrafter"/>
</dbReference>
<name>A0A166X5U2_9AGAM</name>
<dbReference type="InterPro" id="IPR019734">
    <property type="entry name" value="TPR_rpt"/>
</dbReference>
<feature type="region of interest" description="Disordered" evidence="4">
    <location>
        <begin position="922"/>
        <end position="955"/>
    </location>
</feature>
<dbReference type="InterPro" id="IPR031101">
    <property type="entry name" value="Ctr9"/>
</dbReference>
<evidence type="ECO:0000313" key="5">
    <source>
        <dbReference type="EMBL" id="KZP34449.1"/>
    </source>
</evidence>